<reference evidence="3" key="1">
    <citation type="submission" date="2021-05" db="EMBL/GenBank/DDBJ databases">
        <authorList>
            <person name="Pietrasiak N."/>
            <person name="Ward R."/>
            <person name="Stajich J.E."/>
            <person name="Kurbessoian T."/>
        </authorList>
    </citation>
    <scope>NUCLEOTIDE SEQUENCE</scope>
    <source>
        <strain evidence="3">HA4357-MV3</strain>
    </source>
</reference>
<dbReference type="InterPro" id="IPR050879">
    <property type="entry name" value="Acyltransferase_3"/>
</dbReference>
<reference evidence="3" key="2">
    <citation type="journal article" date="2022" name="Microbiol. Resour. Announc.">
        <title>Metagenome Sequencing to Explore Phylogenomics of Terrestrial Cyanobacteria.</title>
        <authorList>
            <person name="Ward R.D."/>
            <person name="Stajich J.E."/>
            <person name="Johansen J.R."/>
            <person name="Huntemann M."/>
            <person name="Clum A."/>
            <person name="Foster B."/>
            <person name="Foster B."/>
            <person name="Roux S."/>
            <person name="Palaniappan K."/>
            <person name="Varghese N."/>
            <person name="Mukherjee S."/>
            <person name="Reddy T.B.K."/>
            <person name="Daum C."/>
            <person name="Copeland A."/>
            <person name="Chen I.A."/>
            <person name="Ivanova N.N."/>
            <person name="Kyrpides N.C."/>
            <person name="Shapiro N."/>
            <person name="Eloe-Fadrosh E.A."/>
            <person name="Pietrasiak N."/>
        </authorList>
    </citation>
    <scope>NUCLEOTIDE SEQUENCE</scope>
    <source>
        <strain evidence="3">HA4357-MV3</strain>
    </source>
</reference>
<dbReference type="Pfam" id="PF01757">
    <property type="entry name" value="Acyl_transf_3"/>
    <property type="match status" value="1"/>
</dbReference>
<keyword evidence="3" id="KW-0808">Transferase</keyword>
<proteinExistence type="predicted"/>
<accession>A0A9E3LVL9</accession>
<organism evidence="3 4">
    <name type="scientific">Pelatocladus maniniholoensis HA4357-MV3</name>
    <dbReference type="NCBI Taxonomy" id="1117104"/>
    <lineage>
        <taxon>Bacteria</taxon>
        <taxon>Bacillati</taxon>
        <taxon>Cyanobacteriota</taxon>
        <taxon>Cyanophyceae</taxon>
        <taxon>Nostocales</taxon>
        <taxon>Nostocaceae</taxon>
        <taxon>Pelatocladus</taxon>
    </lineage>
</organism>
<evidence type="ECO:0000256" key="1">
    <source>
        <dbReference type="SAM" id="Phobius"/>
    </source>
</evidence>
<feature type="transmembrane region" description="Helical" evidence="1">
    <location>
        <begin position="308"/>
        <end position="328"/>
    </location>
</feature>
<dbReference type="GO" id="GO:0000271">
    <property type="term" value="P:polysaccharide biosynthetic process"/>
    <property type="evidence" value="ECO:0007669"/>
    <property type="project" value="TreeGrafter"/>
</dbReference>
<keyword evidence="1" id="KW-0472">Membrane</keyword>
<dbReference type="PANTHER" id="PTHR23028:SF53">
    <property type="entry name" value="ACYL_TRANSF_3 DOMAIN-CONTAINING PROTEIN"/>
    <property type="match status" value="1"/>
</dbReference>
<feature type="transmembrane region" description="Helical" evidence="1">
    <location>
        <begin position="190"/>
        <end position="211"/>
    </location>
</feature>
<feature type="domain" description="Acyltransferase 3" evidence="2">
    <location>
        <begin position="16"/>
        <end position="369"/>
    </location>
</feature>
<evidence type="ECO:0000259" key="2">
    <source>
        <dbReference type="Pfam" id="PF01757"/>
    </source>
</evidence>
<dbReference type="Proteomes" id="UP000813215">
    <property type="component" value="Unassembled WGS sequence"/>
</dbReference>
<sequence length="391" mass="44655">MTNFPHKTNDQKLHLNYLDGFRGLAAIYVLIVHLDPSVKEPLPVWLEIFNEMMKYGRISVVVFILLSGYGLMLSVVRSKNNNISGGFLNYIKRRSRRILPPYYAIVVFCIILAAAILALENFTSFKWGLETGEVHFSPYFSFVDLVHHLLLIHNLSDSYLSINPPLWTVGTEWQLYFLFPLLLIPIWRRFGLLSTLIIAFVIGLAPLYLLNGLFESASPWFLGLFAFGMAAAEIGFSQKPKLINLRTSLPWDKLAIIFTVVAFLTEWRRLGLHIWISEFFFGLATACLFIFCTKLVNDGKKLPRIIQIFEHPVAIALGAFSYSLYLTHGPIITLVRRFLLSLDISPTTFAVSLYLLGIVSSLVFAYLFYLVFERPFMSSFLKKRKVKDAVS</sequence>
<name>A0A9E3LVL9_9NOST</name>
<keyword evidence="1" id="KW-0812">Transmembrane</keyword>
<protein>
    <submittedName>
        <fullName evidence="3">Acyltransferase</fullName>
    </submittedName>
</protein>
<evidence type="ECO:0000313" key="3">
    <source>
        <dbReference type="EMBL" id="MBW4434788.1"/>
    </source>
</evidence>
<dbReference type="GO" id="GO:0016020">
    <property type="term" value="C:membrane"/>
    <property type="evidence" value="ECO:0007669"/>
    <property type="project" value="TreeGrafter"/>
</dbReference>
<dbReference type="PANTHER" id="PTHR23028">
    <property type="entry name" value="ACETYLTRANSFERASE"/>
    <property type="match status" value="1"/>
</dbReference>
<comment type="caution">
    <text evidence="3">The sequence shown here is derived from an EMBL/GenBank/DDBJ whole genome shotgun (WGS) entry which is preliminary data.</text>
</comment>
<feature type="transmembrane region" description="Helical" evidence="1">
    <location>
        <begin position="165"/>
        <end position="183"/>
    </location>
</feature>
<feature type="transmembrane region" description="Helical" evidence="1">
    <location>
        <begin position="348"/>
        <end position="372"/>
    </location>
</feature>
<feature type="transmembrane region" description="Helical" evidence="1">
    <location>
        <begin position="273"/>
        <end position="296"/>
    </location>
</feature>
<dbReference type="EMBL" id="JAHHHW010000143">
    <property type="protein sequence ID" value="MBW4434788.1"/>
    <property type="molecule type" value="Genomic_DNA"/>
</dbReference>
<dbReference type="InterPro" id="IPR002656">
    <property type="entry name" value="Acyl_transf_3_dom"/>
</dbReference>
<feature type="transmembrane region" description="Helical" evidence="1">
    <location>
        <begin position="248"/>
        <end position="267"/>
    </location>
</feature>
<keyword evidence="1" id="KW-1133">Transmembrane helix</keyword>
<feature type="transmembrane region" description="Helical" evidence="1">
    <location>
        <begin position="98"/>
        <end position="119"/>
    </location>
</feature>
<gene>
    <name evidence="3" type="ORF">KME28_24520</name>
</gene>
<keyword evidence="3" id="KW-0012">Acyltransferase</keyword>
<dbReference type="AlphaFoldDB" id="A0A9E3LVL9"/>
<feature type="transmembrane region" description="Helical" evidence="1">
    <location>
        <begin position="217"/>
        <end position="236"/>
    </location>
</feature>
<evidence type="ECO:0000313" key="4">
    <source>
        <dbReference type="Proteomes" id="UP000813215"/>
    </source>
</evidence>
<feature type="transmembrane region" description="Helical" evidence="1">
    <location>
        <begin position="58"/>
        <end position="77"/>
    </location>
</feature>
<dbReference type="GO" id="GO:0016747">
    <property type="term" value="F:acyltransferase activity, transferring groups other than amino-acyl groups"/>
    <property type="evidence" value="ECO:0007669"/>
    <property type="project" value="InterPro"/>
</dbReference>
<feature type="transmembrane region" description="Helical" evidence="1">
    <location>
        <begin position="21"/>
        <end position="38"/>
    </location>
</feature>